<sequence length="39" mass="4656">MTFKGKISEKQLVQDFIEHYKTCSGKPTIMKYLDRKEFS</sequence>
<name>A0A3G5AGX4_9VIRU</name>
<gene>
    <name evidence="1" type="ORF">Solivirus1_1</name>
</gene>
<reference evidence="1" key="1">
    <citation type="submission" date="2018-10" db="EMBL/GenBank/DDBJ databases">
        <title>Hidden diversity of soil giant viruses.</title>
        <authorList>
            <person name="Schulz F."/>
            <person name="Alteio L."/>
            <person name="Goudeau D."/>
            <person name="Ryan E.M."/>
            <person name="Malmstrom R.R."/>
            <person name="Blanchard J."/>
            <person name="Woyke T."/>
        </authorList>
    </citation>
    <scope>NUCLEOTIDE SEQUENCE</scope>
    <source>
        <strain evidence="1">SOV1</strain>
    </source>
</reference>
<evidence type="ECO:0000313" key="1">
    <source>
        <dbReference type="EMBL" id="AYV85844.1"/>
    </source>
</evidence>
<accession>A0A3G5AGX4</accession>
<proteinExistence type="predicted"/>
<dbReference type="EMBL" id="MK072489">
    <property type="protein sequence ID" value="AYV85844.1"/>
    <property type="molecule type" value="Genomic_DNA"/>
</dbReference>
<protein>
    <submittedName>
        <fullName evidence="1">Uncharacterized protein</fullName>
    </submittedName>
</protein>
<organism evidence="1">
    <name type="scientific">Solivirus sp</name>
    <dbReference type="NCBI Taxonomy" id="2487772"/>
    <lineage>
        <taxon>Viruses</taxon>
        <taxon>Pithoviruses</taxon>
    </lineage>
</organism>